<comment type="caution">
    <text evidence="2">The sequence shown here is derived from an EMBL/GenBank/DDBJ whole genome shotgun (WGS) entry which is preliminary data.</text>
</comment>
<dbReference type="Proteomes" id="UP000646244">
    <property type="component" value="Unassembled WGS sequence"/>
</dbReference>
<reference evidence="2" key="2">
    <citation type="submission" date="2020-09" db="EMBL/GenBank/DDBJ databases">
        <authorList>
            <person name="Sun Q."/>
            <person name="Ohkuma M."/>
        </authorList>
    </citation>
    <scope>NUCLEOTIDE SEQUENCE</scope>
    <source>
        <strain evidence="2">JCM 4633</strain>
    </source>
</reference>
<accession>A0A918WJJ5</accession>
<evidence type="ECO:0000313" key="3">
    <source>
        <dbReference type="Proteomes" id="UP000646244"/>
    </source>
</evidence>
<dbReference type="EMBL" id="BMVB01000008">
    <property type="protein sequence ID" value="GHC51733.1"/>
    <property type="molecule type" value="Genomic_DNA"/>
</dbReference>
<evidence type="ECO:0008006" key="4">
    <source>
        <dbReference type="Google" id="ProtNLM"/>
    </source>
</evidence>
<sequence length="183" mass="19596">MRDTAIPGALGSVTVEYELTLADLRSGVGARVRAVPRARRLRIAMAVAVAAFVLATALTAGLRGPGAVDAPMWLVLAALCGWGVFVVWGTPSLQARALHQVVQLHGRTRTRLDEVGMSSASAQSTQTMEWALFGRYAETRDVFVLMSADRAGGSLAVLPKRAFTRPGDTDRLRALLDSRLPRA</sequence>
<name>A0A918WJJ5_STRCJ</name>
<keyword evidence="1" id="KW-0472">Membrane</keyword>
<gene>
    <name evidence="2" type="ORF">GCM10010507_29660</name>
</gene>
<feature type="transmembrane region" description="Helical" evidence="1">
    <location>
        <begin position="41"/>
        <end position="60"/>
    </location>
</feature>
<protein>
    <recommendedName>
        <fullName evidence="4">YcxB-like protein domain-containing protein</fullName>
    </recommendedName>
</protein>
<dbReference type="RefSeq" id="WP_190110233.1">
    <property type="nucleotide sequence ID" value="NZ_BMVB01000008.1"/>
</dbReference>
<keyword evidence="1" id="KW-1133">Transmembrane helix</keyword>
<feature type="transmembrane region" description="Helical" evidence="1">
    <location>
        <begin position="72"/>
        <end position="90"/>
    </location>
</feature>
<evidence type="ECO:0000256" key="1">
    <source>
        <dbReference type="SAM" id="Phobius"/>
    </source>
</evidence>
<reference evidence="2" key="1">
    <citation type="journal article" date="2014" name="Int. J. Syst. Evol. Microbiol.">
        <title>Complete genome sequence of Corynebacterium casei LMG S-19264T (=DSM 44701T), isolated from a smear-ripened cheese.</title>
        <authorList>
            <consortium name="US DOE Joint Genome Institute (JGI-PGF)"/>
            <person name="Walter F."/>
            <person name="Albersmeier A."/>
            <person name="Kalinowski J."/>
            <person name="Ruckert C."/>
        </authorList>
    </citation>
    <scope>NUCLEOTIDE SEQUENCE</scope>
    <source>
        <strain evidence="2">JCM 4633</strain>
    </source>
</reference>
<evidence type="ECO:0000313" key="2">
    <source>
        <dbReference type="EMBL" id="GHC51733.1"/>
    </source>
</evidence>
<organism evidence="2 3">
    <name type="scientific">Streptomyces cinnamoneus</name>
    <name type="common">Streptoverticillium cinnamoneum</name>
    <dbReference type="NCBI Taxonomy" id="53446"/>
    <lineage>
        <taxon>Bacteria</taxon>
        <taxon>Bacillati</taxon>
        <taxon>Actinomycetota</taxon>
        <taxon>Actinomycetes</taxon>
        <taxon>Kitasatosporales</taxon>
        <taxon>Streptomycetaceae</taxon>
        <taxon>Streptomyces</taxon>
        <taxon>Streptomyces cinnamoneus group</taxon>
    </lineage>
</organism>
<keyword evidence="1" id="KW-0812">Transmembrane</keyword>
<dbReference type="AlphaFoldDB" id="A0A918WJJ5"/>
<proteinExistence type="predicted"/>